<evidence type="ECO:0000313" key="12">
    <source>
        <dbReference type="Proteomes" id="UP000811545"/>
    </source>
</evidence>
<organism evidence="11 12">
    <name type="scientific">Psychracetigena formicireducens</name>
    <dbReference type="NCBI Taxonomy" id="2986056"/>
    <lineage>
        <taxon>Bacteria</taxon>
        <taxon>Bacillati</taxon>
        <taxon>Candidatus Lithacetigenota</taxon>
        <taxon>Candidatus Psychracetigena</taxon>
    </lineage>
</organism>
<dbReference type="NCBIfam" id="TIGR00758">
    <property type="entry name" value="UDG_fam4"/>
    <property type="match status" value="1"/>
</dbReference>
<dbReference type="InterPro" id="IPR036895">
    <property type="entry name" value="Uracil-DNA_glycosylase-like_sf"/>
</dbReference>
<comment type="similarity">
    <text evidence="1">Belongs to the uracil-DNA glycosylase (UDG) superfamily. Type 4 (UDGa) family.</text>
</comment>
<keyword evidence="3" id="KW-0004">4Fe-4S</keyword>
<evidence type="ECO:0000259" key="10">
    <source>
        <dbReference type="SMART" id="SM00986"/>
    </source>
</evidence>
<dbReference type="SUPFAM" id="SSF52141">
    <property type="entry name" value="Uracil-DNA glycosylase-like"/>
    <property type="match status" value="1"/>
</dbReference>
<reference evidence="11 12" key="1">
    <citation type="journal article" date="2021" name="bioRxiv">
        <title>Unique metabolic strategies in Hadean analogues reveal hints for primordial physiology.</title>
        <authorList>
            <person name="Nobu M.K."/>
            <person name="Nakai R."/>
            <person name="Tamazawa S."/>
            <person name="Mori H."/>
            <person name="Toyoda A."/>
            <person name="Ijiri A."/>
            <person name="Suzuki S."/>
            <person name="Kurokawa K."/>
            <person name="Kamagata Y."/>
            <person name="Tamaki H."/>
        </authorList>
    </citation>
    <scope>NUCLEOTIDE SEQUENCE [LARGE SCALE GENOMIC DNA]</scope>
    <source>
        <strain evidence="11">BS525</strain>
    </source>
</reference>
<dbReference type="EMBL" id="QLTW01000075">
    <property type="protein sequence ID" value="MBT9145320.1"/>
    <property type="molecule type" value="Genomic_DNA"/>
</dbReference>
<dbReference type="PANTHER" id="PTHR33693">
    <property type="entry name" value="TYPE-5 URACIL-DNA GLYCOSYLASE"/>
    <property type="match status" value="1"/>
</dbReference>
<dbReference type="InterPro" id="IPR005122">
    <property type="entry name" value="Uracil-DNA_glycosylase-like"/>
</dbReference>
<evidence type="ECO:0000256" key="9">
    <source>
        <dbReference type="ARBA" id="ARBA00023204"/>
    </source>
</evidence>
<accession>A0A9E2F6G1</accession>
<dbReference type="GO" id="GO:0006281">
    <property type="term" value="P:DNA repair"/>
    <property type="evidence" value="ECO:0007669"/>
    <property type="project" value="UniProtKB-KW"/>
</dbReference>
<evidence type="ECO:0000256" key="8">
    <source>
        <dbReference type="ARBA" id="ARBA00023014"/>
    </source>
</evidence>
<dbReference type="InterPro" id="IPR005273">
    <property type="entry name" value="Ura-DNA_glyco_family4"/>
</dbReference>
<dbReference type="CDD" id="cd10030">
    <property type="entry name" value="UDG-F4_TTUDGA_SPO1dp_like"/>
    <property type="match status" value="1"/>
</dbReference>
<name>A0A9E2F6G1_PSYF1</name>
<evidence type="ECO:0000313" key="11">
    <source>
        <dbReference type="EMBL" id="MBT9145320.1"/>
    </source>
</evidence>
<protein>
    <recommendedName>
        <fullName evidence="2">Type-4 uracil-DNA glycosylase</fullName>
    </recommendedName>
</protein>
<evidence type="ECO:0000256" key="2">
    <source>
        <dbReference type="ARBA" id="ARBA00019403"/>
    </source>
</evidence>
<evidence type="ECO:0000256" key="7">
    <source>
        <dbReference type="ARBA" id="ARBA00023004"/>
    </source>
</evidence>
<evidence type="ECO:0000256" key="1">
    <source>
        <dbReference type="ARBA" id="ARBA00006521"/>
    </source>
</evidence>
<evidence type="ECO:0000256" key="6">
    <source>
        <dbReference type="ARBA" id="ARBA00022801"/>
    </source>
</evidence>
<dbReference type="PANTHER" id="PTHR33693:SF9">
    <property type="entry name" value="TYPE-4 URACIL-DNA GLYCOSYLASE"/>
    <property type="match status" value="1"/>
</dbReference>
<keyword evidence="6" id="KW-0378">Hydrolase</keyword>
<keyword evidence="7" id="KW-0408">Iron</keyword>
<dbReference type="InterPro" id="IPR051536">
    <property type="entry name" value="UDG_Type-4/5"/>
</dbReference>
<evidence type="ECO:0000256" key="3">
    <source>
        <dbReference type="ARBA" id="ARBA00022485"/>
    </source>
</evidence>
<keyword evidence="8" id="KW-0411">Iron-sulfur</keyword>
<feature type="domain" description="Uracil-DNA glycosylase-like" evidence="10">
    <location>
        <begin position="43"/>
        <end position="198"/>
    </location>
</feature>
<dbReference type="GO" id="GO:0097506">
    <property type="term" value="F:deaminated base DNA N-glycosylase activity"/>
    <property type="evidence" value="ECO:0007669"/>
    <property type="project" value="UniProtKB-ARBA"/>
</dbReference>
<keyword evidence="4" id="KW-0479">Metal-binding</keyword>
<dbReference type="GO" id="GO:0051539">
    <property type="term" value="F:4 iron, 4 sulfur cluster binding"/>
    <property type="evidence" value="ECO:0007669"/>
    <property type="project" value="UniProtKB-KW"/>
</dbReference>
<evidence type="ECO:0000256" key="5">
    <source>
        <dbReference type="ARBA" id="ARBA00022763"/>
    </source>
</evidence>
<dbReference type="AlphaFoldDB" id="A0A9E2F6G1"/>
<keyword evidence="5" id="KW-0227">DNA damage</keyword>
<evidence type="ECO:0000256" key="4">
    <source>
        <dbReference type="ARBA" id="ARBA00022723"/>
    </source>
</evidence>
<gene>
    <name evidence="11" type="ORF">DDT42_01190</name>
</gene>
<dbReference type="Proteomes" id="UP000811545">
    <property type="component" value="Unassembled WGS sequence"/>
</dbReference>
<sequence>MNGQNPGFLFETKENDFNLMSYKKEVDTCKNCFLGNYRTNTVIGEGKMPSDLMFIGEGPGDQEDREGRPFVGRAGELLTHTLTQLGLKRTEVWITNIIKCRAFDQVDHKKVNRPPRTEEIQACFSFLEREITAVNPRVIVALGSPSSSSLLGKNFKTITQDRGKWFNFKNIKVIPVFHPAYVLRQKGRLYDKTFETFLSDLQEAINGINLKTDTWNLPLFKK</sequence>
<proteinExistence type="inferred from homology"/>
<dbReference type="Pfam" id="PF03167">
    <property type="entry name" value="UDG"/>
    <property type="match status" value="1"/>
</dbReference>
<dbReference type="Gene3D" id="3.40.470.10">
    <property type="entry name" value="Uracil-DNA glycosylase-like domain"/>
    <property type="match status" value="1"/>
</dbReference>
<keyword evidence="9" id="KW-0234">DNA repair</keyword>
<dbReference type="SMART" id="SM00986">
    <property type="entry name" value="UDG"/>
    <property type="match status" value="1"/>
</dbReference>
<comment type="caution">
    <text evidence="11">The sequence shown here is derived from an EMBL/GenBank/DDBJ whole genome shotgun (WGS) entry which is preliminary data.</text>
</comment>
<dbReference type="SMART" id="SM00987">
    <property type="entry name" value="UreE_C"/>
    <property type="match status" value="1"/>
</dbReference>
<dbReference type="GO" id="GO:0046872">
    <property type="term" value="F:metal ion binding"/>
    <property type="evidence" value="ECO:0007669"/>
    <property type="project" value="UniProtKB-KW"/>
</dbReference>